<protein>
    <submittedName>
        <fullName evidence="16">TonB-dependent vitamin B12 receptor</fullName>
    </submittedName>
</protein>
<dbReference type="SUPFAM" id="SSF56935">
    <property type="entry name" value="Porins"/>
    <property type="match status" value="1"/>
</dbReference>
<keyword evidence="4 10" id="KW-0812">Transmembrane</keyword>
<dbReference type="Gene3D" id="2.40.170.20">
    <property type="entry name" value="TonB-dependent receptor, beta-barrel domain"/>
    <property type="match status" value="1"/>
</dbReference>
<evidence type="ECO:0000313" key="19">
    <source>
        <dbReference type="Proteomes" id="UP000887228"/>
    </source>
</evidence>
<dbReference type="InterPro" id="IPR012910">
    <property type="entry name" value="Plug_dom"/>
</dbReference>
<keyword evidence="8 10" id="KW-0472">Membrane</keyword>
<dbReference type="GO" id="GO:0009279">
    <property type="term" value="C:cell outer membrane"/>
    <property type="evidence" value="ECO:0007669"/>
    <property type="project" value="UniProtKB-SubCell"/>
</dbReference>
<sequence length="621" mass="68855">MKLSRLVLAVALAPCAISAAENPSLDQALKLSETVITANREVQSRAASSVATTVFSRADIERLQPNSVLDLLTRVPGVQITQSGGRGSLTSLFIRGTKTAQNVVLVDGQRIADVSSGSHFLENLSINQIERVEVLRGSRATLYGADAIGGVVQIFTRRAAAGKRQVSLSLGYGSRQTWERAANLALADDSTRLSLNASSSDTQGINRSTHSSTNDGDHDAFRNNALSLNLAHDFNDALQAGVSLLEQSGETEFDNDFGGLYPYSDFKLSSQSLYADARVNEQWKTRLELGHSENRYTTRYDDKHDSRHNFTYRDSASWLNTLSLNEQNQLLAGLDWLEETLHSNNDYSRDSRWNSGLFLQHHYNGELFSTELGARHDKSQQFGGHATYNGALTWHLNPANDLILSYAEAFRAPSFQDIYAPIGWGANPDLQPEESKTYELQWRSQLAEDTRLEASIYRSKIRNAIVADSTFTMQNIDSARINGFEASLEQRLGDWQAALGLSLIDPRDANTGHTLNRRARRTLSLDIDRAIGDFTVGASWQAVSSSYDDVDNQRELAGHGLLGVRSSWQATPEILLSAKIDNLLDKDYARAQYSVGWPATYYDYREEGRTGLVTITWTPEL</sequence>
<dbReference type="PANTHER" id="PTHR30069">
    <property type="entry name" value="TONB-DEPENDENT OUTER MEMBRANE RECEPTOR"/>
    <property type="match status" value="1"/>
</dbReference>
<evidence type="ECO:0000256" key="8">
    <source>
        <dbReference type="ARBA" id="ARBA00023136"/>
    </source>
</evidence>
<gene>
    <name evidence="16" type="primary">btuB</name>
    <name evidence="16" type="ORF">KAM435_34220</name>
    <name evidence="17" type="ORF">KAM436_35460</name>
</gene>
<feature type="domain" description="TonB-dependent receptor-like beta-barrel" evidence="14">
    <location>
        <begin position="187"/>
        <end position="583"/>
    </location>
</feature>
<dbReference type="RefSeq" id="WP_203790647.1">
    <property type="nucleotide sequence ID" value="NZ_AP024354.1"/>
</dbReference>
<comment type="subcellular location">
    <subcellularLocation>
        <location evidence="1 10">Cell outer membrane</location>
        <topology evidence="1 10">Multi-pass membrane protein</topology>
    </subcellularLocation>
</comment>
<dbReference type="InterPro" id="IPR037066">
    <property type="entry name" value="Plug_dom_sf"/>
</dbReference>
<evidence type="ECO:0000256" key="10">
    <source>
        <dbReference type="PROSITE-ProRule" id="PRU01360"/>
    </source>
</evidence>
<evidence type="ECO:0000256" key="7">
    <source>
        <dbReference type="ARBA" id="ARBA00023077"/>
    </source>
</evidence>
<keyword evidence="3 10" id="KW-1134">Transmembrane beta strand</keyword>
<evidence type="ECO:0000256" key="6">
    <source>
        <dbReference type="ARBA" id="ARBA00023065"/>
    </source>
</evidence>
<dbReference type="Gene3D" id="2.170.130.10">
    <property type="entry name" value="TonB-dependent receptor, plug domain"/>
    <property type="match status" value="1"/>
</dbReference>
<proteinExistence type="inferred from homology"/>
<evidence type="ECO:0000256" key="9">
    <source>
        <dbReference type="ARBA" id="ARBA00023237"/>
    </source>
</evidence>
<dbReference type="PROSITE" id="PS52016">
    <property type="entry name" value="TONB_DEPENDENT_REC_3"/>
    <property type="match status" value="1"/>
</dbReference>
<organism evidence="16 18">
    <name type="scientific">Aquipseudomonas alcaligenes</name>
    <name type="common">Pseudomonas alcaligenes</name>
    <dbReference type="NCBI Taxonomy" id="43263"/>
    <lineage>
        <taxon>Bacteria</taxon>
        <taxon>Pseudomonadati</taxon>
        <taxon>Pseudomonadota</taxon>
        <taxon>Gammaproteobacteria</taxon>
        <taxon>Pseudomonadales</taxon>
        <taxon>Pseudomonadaceae</taxon>
        <taxon>Aquipseudomonas</taxon>
    </lineage>
</organism>
<evidence type="ECO:0000256" key="5">
    <source>
        <dbReference type="ARBA" id="ARBA00022729"/>
    </source>
</evidence>
<dbReference type="CDD" id="cd01347">
    <property type="entry name" value="ligand_gated_channel"/>
    <property type="match status" value="1"/>
</dbReference>
<keyword evidence="7 11" id="KW-0798">TonB box</keyword>
<name>A0AA37CI62_AQUAC</name>
<feature type="chain" id="PRO_5041330184" evidence="13">
    <location>
        <begin position="20"/>
        <end position="621"/>
    </location>
</feature>
<keyword evidence="6" id="KW-0406">Ion transport</keyword>
<dbReference type="InterPro" id="IPR000531">
    <property type="entry name" value="Beta-barrel_TonB"/>
</dbReference>
<evidence type="ECO:0000256" key="4">
    <source>
        <dbReference type="ARBA" id="ARBA00022692"/>
    </source>
</evidence>
<evidence type="ECO:0000259" key="15">
    <source>
        <dbReference type="Pfam" id="PF07715"/>
    </source>
</evidence>
<dbReference type="GO" id="GO:0006811">
    <property type="term" value="P:monoatomic ion transport"/>
    <property type="evidence" value="ECO:0007669"/>
    <property type="project" value="UniProtKB-KW"/>
</dbReference>
<evidence type="ECO:0000256" key="3">
    <source>
        <dbReference type="ARBA" id="ARBA00022452"/>
    </source>
</evidence>
<keyword evidence="9 10" id="KW-0998">Cell outer membrane</keyword>
<evidence type="ECO:0000256" key="13">
    <source>
        <dbReference type="SAM" id="SignalP"/>
    </source>
</evidence>
<dbReference type="Proteomes" id="UP000887228">
    <property type="component" value="Unassembled WGS sequence"/>
</dbReference>
<keyword evidence="5 13" id="KW-0732">Signal</keyword>
<evidence type="ECO:0000256" key="11">
    <source>
        <dbReference type="RuleBase" id="RU003357"/>
    </source>
</evidence>
<comment type="caution">
    <text evidence="16">The sequence shown here is derived from an EMBL/GenBank/DDBJ whole genome shotgun (WGS) entry which is preliminary data.</text>
</comment>
<dbReference type="EMBL" id="BPMS01000019">
    <property type="protein sequence ID" value="GIZ90095.1"/>
    <property type="molecule type" value="Genomic_DNA"/>
</dbReference>
<dbReference type="Pfam" id="PF07715">
    <property type="entry name" value="Plug"/>
    <property type="match status" value="1"/>
</dbReference>
<evidence type="ECO:0000256" key="1">
    <source>
        <dbReference type="ARBA" id="ARBA00004571"/>
    </source>
</evidence>
<feature type="signal peptide" evidence="13">
    <location>
        <begin position="1"/>
        <end position="19"/>
    </location>
</feature>
<evidence type="ECO:0000313" key="17">
    <source>
        <dbReference type="EMBL" id="GIZ94578.1"/>
    </source>
</evidence>
<feature type="region of interest" description="Disordered" evidence="12">
    <location>
        <begin position="195"/>
        <end position="218"/>
    </location>
</feature>
<evidence type="ECO:0000259" key="14">
    <source>
        <dbReference type="Pfam" id="PF00593"/>
    </source>
</evidence>
<comment type="similarity">
    <text evidence="10 11">Belongs to the TonB-dependent receptor family.</text>
</comment>
<evidence type="ECO:0000313" key="16">
    <source>
        <dbReference type="EMBL" id="GIZ90095.1"/>
    </source>
</evidence>
<dbReference type="Proteomes" id="UP000887212">
    <property type="component" value="Unassembled WGS sequence"/>
</dbReference>
<keyword evidence="2 10" id="KW-0813">Transport</keyword>
<dbReference type="EMBL" id="BPMT01000019">
    <property type="protein sequence ID" value="GIZ94578.1"/>
    <property type="molecule type" value="Genomic_DNA"/>
</dbReference>
<feature type="domain" description="TonB-dependent receptor plug" evidence="15">
    <location>
        <begin position="48"/>
        <end position="151"/>
    </location>
</feature>
<evidence type="ECO:0000256" key="12">
    <source>
        <dbReference type="SAM" id="MobiDB-lite"/>
    </source>
</evidence>
<accession>A0AA37CI62</accession>
<keyword evidence="16" id="KW-0675">Receptor</keyword>
<reference evidence="16 19" key="1">
    <citation type="submission" date="2021-07" db="EMBL/GenBank/DDBJ databases">
        <title>Whole genome sequencing of carbapenem-resistant Pseudomonas spp. isolated in Japan.</title>
        <authorList>
            <person name="Suzuki M."/>
            <person name="Maehana S."/>
            <person name="Kitasato H."/>
        </authorList>
    </citation>
    <scope>NUCLEOTIDE SEQUENCE</scope>
    <source>
        <strain evidence="16">KAM435</strain>
        <strain evidence="17 19">KAM436</strain>
    </source>
</reference>
<dbReference type="InterPro" id="IPR036942">
    <property type="entry name" value="Beta-barrel_TonB_sf"/>
</dbReference>
<evidence type="ECO:0000256" key="2">
    <source>
        <dbReference type="ARBA" id="ARBA00022448"/>
    </source>
</evidence>
<feature type="compositionally biased region" description="Polar residues" evidence="12">
    <location>
        <begin position="195"/>
        <end position="214"/>
    </location>
</feature>
<dbReference type="Pfam" id="PF00593">
    <property type="entry name" value="TonB_dep_Rec_b-barrel"/>
    <property type="match status" value="1"/>
</dbReference>
<dbReference type="InterPro" id="IPR039426">
    <property type="entry name" value="TonB-dep_rcpt-like"/>
</dbReference>
<dbReference type="PANTHER" id="PTHR30069:SF53">
    <property type="entry name" value="COLICIN I RECEPTOR-RELATED"/>
    <property type="match status" value="1"/>
</dbReference>
<dbReference type="AlphaFoldDB" id="A0AA37CI62"/>
<evidence type="ECO:0000313" key="18">
    <source>
        <dbReference type="Proteomes" id="UP000887212"/>
    </source>
</evidence>
<dbReference type="GO" id="GO:0015889">
    <property type="term" value="P:cobalamin transport"/>
    <property type="evidence" value="ECO:0007669"/>
    <property type="project" value="TreeGrafter"/>
</dbReference>